<dbReference type="EMBL" id="JAYMGO010000020">
    <property type="protein sequence ID" value="KAL1254754.1"/>
    <property type="molecule type" value="Genomic_DNA"/>
</dbReference>
<sequence>MWQTEIIRAESERPPASHSPALISREHDSIASFLFKLSVYHAAKTSPNKTQTRICGDKRRCGDDTPHESTDDVGLCCDRVRRLFGER</sequence>
<gene>
    <name evidence="2" type="ORF">QQF64_016983</name>
</gene>
<proteinExistence type="predicted"/>
<dbReference type="Proteomes" id="UP001558613">
    <property type="component" value="Unassembled WGS sequence"/>
</dbReference>
<name>A0ABR3LSL9_9TELE</name>
<reference evidence="2 3" key="1">
    <citation type="submission" date="2023-09" db="EMBL/GenBank/DDBJ databases">
        <authorList>
            <person name="Wang M."/>
        </authorList>
    </citation>
    <scope>NUCLEOTIDE SEQUENCE [LARGE SCALE GENOMIC DNA]</scope>
    <source>
        <strain evidence="2">GT-2023</strain>
        <tissue evidence="2">Liver</tissue>
    </source>
</reference>
<evidence type="ECO:0000256" key="1">
    <source>
        <dbReference type="SAM" id="MobiDB-lite"/>
    </source>
</evidence>
<protein>
    <submittedName>
        <fullName evidence="2">Uncharacterized protein</fullName>
    </submittedName>
</protein>
<feature type="region of interest" description="Disordered" evidence="1">
    <location>
        <begin position="1"/>
        <end position="23"/>
    </location>
</feature>
<comment type="caution">
    <text evidence="2">The sequence shown here is derived from an EMBL/GenBank/DDBJ whole genome shotgun (WGS) entry which is preliminary data.</text>
</comment>
<organism evidence="2 3">
    <name type="scientific">Cirrhinus molitorella</name>
    <name type="common">mud carp</name>
    <dbReference type="NCBI Taxonomy" id="172907"/>
    <lineage>
        <taxon>Eukaryota</taxon>
        <taxon>Metazoa</taxon>
        <taxon>Chordata</taxon>
        <taxon>Craniata</taxon>
        <taxon>Vertebrata</taxon>
        <taxon>Euteleostomi</taxon>
        <taxon>Actinopterygii</taxon>
        <taxon>Neopterygii</taxon>
        <taxon>Teleostei</taxon>
        <taxon>Ostariophysi</taxon>
        <taxon>Cypriniformes</taxon>
        <taxon>Cyprinidae</taxon>
        <taxon>Labeoninae</taxon>
        <taxon>Labeonini</taxon>
        <taxon>Cirrhinus</taxon>
    </lineage>
</organism>
<accession>A0ABR3LSL9</accession>
<evidence type="ECO:0000313" key="3">
    <source>
        <dbReference type="Proteomes" id="UP001558613"/>
    </source>
</evidence>
<evidence type="ECO:0000313" key="2">
    <source>
        <dbReference type="EMBL" id="KAL1254754.1"/>
    </source>
</evidence>
<keyword evidence="3" id="KW-1185">Reference proteome</keyword>